<dbReference type="GO" id="GO:0140662">
    <property type="term" value="F:ATP-dependent protein folding chaperone"/>
    <property type="evidence" value="ECO:0007669"/>
    <property type="project" value="InterPro"/>
</dbReference>
<evidence type="ECO:0000256" key="1">
    <source>
        <dbReference type="ARBA" id="ARBA00022741"/>
    </source>
</evidence>
<dbReference type="PANTHER" id="PTHR14187">
    <property type="entry name" value="ALPHA KINASE/ELONGATION FACTOR 2 KINASE"/>
    <property type="match status" value="1"/>
</dbReference>
<sequence>MKGNRLVIGLDYGTTYTGVSFCESGSGLQGQHIEVIHDWPSQSSKNATQEKVPSEVAYREEGILWGALIPADTPRHMWTKLQLDANQVGEAAKIQREIATSSQNTSKQPDDVITDFLAQVKAHLLKNLDQKYGKTLWRTMPITLVVTVPATWSDLAKSRTLDAVDKAGFNTLEFPQPVTTILTTEPEAAAIYTIRTLRGTTQDAHFAVRDGFIVCDMGGGTVDLISYRVTGLNLTVIEEATVGCGDQCGGSSVDRAFLRWLEGRIGTADFVKIAGCRSEEVKYTSLEKRAATMLQNFTSGAKAGFSGTETYIMPLPFPLSRIEDDKSRGITDGEIQITAEDMQGMFEKSIGHTYKLITQQHRLGTDAKNIKMKYIFMVGGFSESPYVNIKIGEFVENLKLIPIKPDYAWSSVARGAAAKGLEAEDPGAGVVKTRKCRRHYGTPVNSRFVEGQHMETDAYICEYTGVKRARCQASWLLIKGQDLATTTKAPHAMLHLHRGFWLTEKRITKVSLIASNSDEAPRRSTEEDVFRVAKLTINLTKVPKRTFKVKRSPDGRTYHEIDFEVEISIQSALEYSCSVKGKRVGSVTVEYK</sequence>
<keyword evidence="6" id="KW-1185">Reference proteome</keyword>
<dbReference type="CDD" id="cd10170">
    <property type="entry name" value="ASKHA_NBD_HSP70"/>
    <property type="match status" value="1"/>
</dbReference>
<keyword evidence="1" id="KW-0547">Nucleotide-binding</keyword>
<dbReference type="GO" id="GO:0005524">
    <property type="term" value="F:ATP binding"/>
    <property type="evidence" value="ECO:0007669"/>
    <property type="project" value="UniProtKB-KW"/>
</dbReference>
<name>A0AB37WTV3_9PLEO</name>
<evidence type="ECO:0000256" key="2">
    <source>
        <dbReference type="ARBA" id="ARBA00022840"/>
    </source>
</evidence>
<dbReference type="AlphaFoldDB" id="A0AB37WTV3"/>
<reference evidence="3" key="2">
    <citation type="journal article" date="2019" name="bioRxiv">
        <title>Genomics, evolutionary history and diagnostics of the Alternaria alternata species group including apple and Asian pear pathotypes.</title>
        <authorList>
            <person name="Armitage A.D."/>
            <person name="Cockerton H.M."/>
            <person name="Sreenivasaprasad S."/>
            <person name="Woodhall J.W."/>
            <person name="Lane C.R."/>
            <person name="Harrison R.J."/>
            <person name="Clarkson J.P."/>
        </authorList>
    </citation>
    <scope>NUCLEOTIDE SEQUENCE</scope>
    <source>
        <strain evidence="3">FERA 1164</strain>
        <strain evidence="4">FERA 635</strain>
    </source>
</reference>
<evidence type="ECO:0008006" key="7">
    <source>
        <dbReference type="Google" id="ProtNLM"/>
    </source>
</evidence>
<comment type="caution">
    <text evidence="3">The sequence shown here is derived from an EMBL/GenBank/DDBJ whole genome shotgun (WGS) entry which is preliminary data.</text>
</comment>
<protein>
    <recommendedName>
        <fullName evidence="7">Actin-like ATPase domain-containing protein</fullName>
    </recommendedName>
</protein>
<accession>A0AB37WTV3</accession>
<dbReference type="Proteomes" id="UP000293195">
    <property type="component" value="Unassembled WGS sequence"/>
</dbReference>
<evidence type="ECO:0000313" key="5">
    <source>
        <dbReference type="Proteomes" id="UP000292340"/>
    </source>
</evidence>
<reference evidence="3" key="1">
    <citation type="submission" date="2017-10" db="EMBL/GenBank/DDBJ databases">
        <authorList>
            <person name="Armitage A.D."/>
            <person name="Barbara D.J."/>
            <person name="Woodhall J.W."/>
            <person name="Sreenivasaprasad S."/>
            <person name="Lane C.R."/>
            <person name="Clarkson J.P."/>
            <person name="Harrison R.J."/>
        </authorList>
    </citation>
    <scope>NUCLEOTIDE SEQUENCE</scope>
    <source>
        <strain evidence="3">FERA 1164</strain>
        <strain evidence="4">FERA 635</strain>
    </source>
</reference>
<keyword evidence="2" id="KW-0067">ATP-binding</keyword>
<evidence type="ECO:0000313" key="4">
    <source>
        <dbReference type="EMBL" id="RYO08784.1"/>
    </source>
</evidence>
<gene>
    <name evidence="3" type="ORF">AA0115_g2076</name>
    <name evidence="4" type="ORF">AA0119_g1096</name>
</gene>
<dbReference type="Gene3D" id="3.30.420.40">
    <property type="match status" value="2"/>
</dbReference>
<dbReference type="Gene3D" id="3.90.640.10">
    <property type="entry name" value="Actin, Chain A, domain 4"/>
    <property type="match status" value="1"/>
</dbReference>
<evidence type="ECO:0000313" key="3">
    <source>
        <dbReference type="EMBL" id="RYN35409.1"/>
    </source>
</evidence>
<dbReference type="Pfam" id="PF00012">
    <property type="entry name" value="HSP70"/>
    <property type="match status" value="1"/>
</dbReference>
<proteinExistence type="predicted"/>
<dbReference type="PANTHER" id="PTHR14187:SF82">
    <property type="entry name" value="FAMILY CHAPERONE, PUTATIVE (AFU_ORTHOLOGUE AFUA_7G08575)-RELATED"/>
    <property type="match status" value="1"/>
</dbReference>
<dbReference type="InterPro" id="IPR043129">
    <property type="entry name" value="ATPase_NBD"/>
</dbReference>
<dbReference type="SUPFAM" id="SSF53067">
    <property type="entry name" value="Actin-like ATPase domain"/>
    <property type="match status" value="2"/>
</dbReference>
<dbReference type="EMBL" id="PDXB01000004">
    <property type="protein sequence ID" value="RYN35409.1"/>
    <property type="molecule type" value="Genomic_DNA"/>
</dbReference>
<organism evidence="3 5">
    <name type="scientific">Alternaria tenuissima</name>
    <dbReference type="NCBI Taxonomy" id="119927"/>
    <lineage>
        <taxon>Eukaryota</taxon>
        <taxon>Fungi</taxon>
        <taxon>Dikarya</taxon>
        <taxon>Ascomycota</taxon>
        <taxon>Pezizomycotina</taxon>
        <taxon>Dothideomycetes</taxon>
        <taxon>Pleosporomycetidae</taxon>
        <taxon>Pleosporales</taxon>
        <taxon>Pleosporineae</taxon>
        <taxon>Pleosporaceae</taxon>
        <taxon>Alternaria</taxon>
        <taxon>Alternaria sect. Alternaria</taxon>
        <taxon>Alternaria alternata complex</taxon>
    </lineage>
</organism>
<dbReference type="Proteomes" id="UP000292340">
    <property type="component" value="Unassembled WGS sequence"/>
</dbReference>
<dbReference type="EMBL" id="PDXF01000003">
    <property type="protein sequence ID" value="RYO08784.1"/>
    <property type="molecule type" value="Genomic_DNA"/>
</dbReference>
<dbReference type="InterPro" id="IPR013126">
    <property type="entry name" value="Hsp_70_fam"/>
</dbReference>
<evidence type="ECO:0000313" key="6">
    <source>
        <dbReference type="Proteomes" id="UP000293195"/>
    </source>
</evidence>